<dbReference type="EC" id="3.1.1.-" evidence="2"/>
<dbReference type="AlphaFoldDB" id="A0A0S2I137"/>
<evidence type="ECO:0000259" key="1">
    <source>
        <dbReference type="Pfam" id="PF12146"/>
    </source>
</evidence>
<evidence type="ECO:0000313" key="2">
    <source>
        <dbReference type="EMBL" id="ALO16013.1"/>
    </source>
</evidence>
<dbReference type="InterPro" id="IPR000073">
    <property type="entry name" value="AB_hydrolase_1"/>
</dbReference>
<dbReference type="EMBL" id="CP013118">
    <property type="protein sequence ID" value="ALO16013.1"/>
    <property type="molecule type" value="Genomic_DNA"/>
</dbReference>
<evidence type="ECO:0000313" key="3">
    <source>
        <dbReference type="Proteomes" id="UP000064893"/>
    </source>
</evidence>
<keyword evidence="3" id="KW-1185">Reference proteome</keyword>
<gene>
    <name evidence="2" type="primary">ytpA</name>
    <name evidence="2" type="ORF">L21SP5_02382</name>
</gene>
<keyword evidence="2" id="KW-0378">Hydrolase</keyword>
<feature type="domain" description="Serine aminopeptidase S33" evidence="1">
    <location>
        <begin position="25"/>
        <end position="259"/>
    </location>
</feature>
<sequence>MKVEEYQWKVNNKNVYGATWLPEKSPQAVIIFIHGIGEHIHRYDSWFEIFIEIDMAVISADHHGHGRSEGKRGHFKNYCEPMDFTAMLFDKADKLFPHLPKILYGHSMGGNIALNFLIRKRPKVKSAIISAPWVKLNKPPKKWLVNLARIFRPVWPAFSLKAGIKRSELTTNEEELEKYEKDELVHGRITISSFLELDAAARYINENIQSLSIPTLILQGESDPIASLNGPKKLKGKNPHYIEIKTFEGFLHEIHKEKERQIAFNEIQQWLSRTV</sequence>
<dbReference type="PRINTS" id="PR00111">
    <property type="entry name" value="ABHYDROLASE"/>
</dbReference>
<name>A0A0S2I137_9BACT</name>
<dbReference type="Gene3D" id="3.40.50.1820">
    <property type="entry name" value="alpha/beta hydrolase"/>
    <property type="match status" value="1"/>
</dbReference>
<dbReference type="InterPro" id="IPR022742">
    <property type="entry name" value="Hydrolase_4"/>
</dbReference>
<dbReference type="OrthoDB" id="9794348at2"/>
<dbReference type="SUPFAM" id="SSF53474">
    <property type="entry name" value="alpha/beta-Hydrolases"/>
    <property type="match status" value="1"/>
</dbReference>
<dbReference type="Pfam" id="PF12146">
    <property type="entry name" value="Hydrolase_4"/>
    <property type="match status" value="1"/>
</dbReference>
<dbReference type="GO" id="GO:0016787">
    <property type="term" value="F:hydrolase activity"/>
    <property type="evidence" value="ECO:0007669"/>
    <property type="project" value="UniProtKB-KW"/>
</dbReference>
<reference evidence="2 3" key="1">
    <citation type="submission" date="2015-11" db="EMBL/GenBank/DDBJ databases">
        <title>Description and complete genome sequence of a novel strain predominating in hypersaline microbial mats and representing a new family of the Bacteriodetes phylum.</title>
        <authorList>
            <person name="Spring S."/>
            <person name="Bunk B."/>
            <person name="Sproer C."/>
            <person name="Klenk H.-P."/>
        </authorList>
    </citation>
    <scope>NUCLEOTIDE SEQUENCE [LARGE SCALE GENOMIC DNA]</scope>
    <source>
        <strain evidence="2 3">L21-Spi-D4</strain>
    </source>
</reference>
<organism evidence="2 3">
    <name type="scientific">Salinivirga cyanobacteriivorans</name>
    <dbReference type="NCBI Taxonomy" id="1307839"/>
    <lineage>
        <taxon>Bacteria</taxon>
        <taxon>Pseudomonadati</taxon>
        <taxon>Bacteroidota</taxon>
        <taxon>Bacteroidia</taxon>
        <taxon>Bacteroidales</taxon>
        <taxon>Salinivirgaceae</taxon>
        <taxon>Salinivirga</taxon>
    </lineage>
</organism>
<dbReference type="InterPro" id="IPR029058">
    <property type="entry name" value="AB_hydrolase_fold"/>
</dbReference>
<protein>
    <submittedName>
        <fullName evidence="2">Phospholipase YtpA</fullName>
        <ecNumber evidence="2">3.1.1.-</ecNumber>
    </submittedName>
</protein>
<dbReference type="RefSeq" id="WP_057953424.1">
    <property type="nucleotide sequence ID" value="NZ_CP013118.1"/>
</dbReference>
<proteinExistence type="predicted"/>
<dbReference type="STRING" id="1307839.L21SP5_02382"/>
<dbReference type="Proteomes" id="UP000064893">
    <property type="component" value="Chromosome"/>
</dbReference>
<dbReference type="PATRIC" id="fig|1307839.3.peg.2501"/>
<dbReference type="KEGG" id="blq:L21SP5_02382"/>
<dbReference type="PANTHER" id="PTHR11614">
    <property type="entry name" value="PHOSPHOLIPASE-RELATED"/>
    <property type="match status" value="1"/>
</dbReference>
<accession>A0A0S2I137</accession>
<dbReference type="InterPro" id="IPR051044">
    <property type="entry name" value="MAG_DAG_Lipase"/>
</dbReference>